<evidence type="ECO:0000256" key="5">
    <source>
        <dbReference type="SAM" id="Phobius"/>
    </source>
</evidence>
<reference evidence="7 8" key="1">
    <citation type="submission" date="2015-04" db="EMBL/GenBank/DDBJ databases">
        <title>Complete genome of flavobacterium.</title>
        <authorList>
            <person name="Kwon Y.M."/>
            <person name="Kim S.-J."/>
        </authorList>
    </citation>
    <scope>NUCLEOTIDE SEQUENCE [LARGE SCALE GENOMIC DNA]</scope>
    <source>
        <strain evidence="7 8">DK169</strain>
    </source>
</reference>
<evidence type="ECO:0000313" key="8">
    <source>
        <dbReference type="Proteomes" id="UP000050827"/>
    </source>
</evidence>
<dbReference type="InterPro" id="IPR058624">
    <property type="entry name" value="MdtA-like_HH"/>
</dbReference>
<dbReference type="STRING" id="346185.AAY42_03005"/>
<dbReference type="PATRIC" id="fig|1547436.3.peg.630"/>
<name>A0A0Q1CE22_9FLAO</name>
<dbReference type="PANTHER" id="PTHR30386:SF26">
    <property type="entry name" value="TRANSPORT PROTEIN COMB"/>
    <property type="match status" value="1"/>
</dbReference>
<organism evidence="7 8">
    <name type="scientific">Flagellimonas eckloniae</name>
    <dbReference type="NCBI Taxonomy" id="346185"/>
    <lineage>
        <taxon>Bacteria</taxon>
        <taxon>Pseudomonadati</taxon>
        <taxon>Bacteroidota</taxon>
        <taxon>Flavobacteriia</taxon>
        <taxon>Flavobacteriales</taxon>
        <taxon>Flavobacteriaceae</taxon>
        <taxon>Flagellimonas</taxon>
    </lineage>
</organism>
<evidence type="ECO:0000256" key="3">
    <source>
        <dbReference type="ARBA" id="ARBA00022989"/>
    </source>
</evidence>
<dbReference type="EMBL" id="LCTZ01000002">
    <property type="protein sequence ID" value="KQC28975.1"/>
    <property type="molecule type" value="Genomic_DNA"/>
</dbReference>
<keyword evidence="3 5" id="KW-1133">Transmembrane helix</keyword>
<gene>
    <name evidence="7" type="ORF">AAY42_03005</name>
</gene>
<dbReference type="PRINTS" id="PR01490">
    <property type="entry name" value="RTXTOXIND"/>
</dbReference>
<protein>
    <submittedName>
        <fullName evidence="7">Hemolysin D</fullName>
    </submittedName>
</protein>
<evidence type="ECO:0000259" key="6">
    <source>
        <dbReference type="Pfam" id="PF25876"/>
    </source>
</evidence>
<feature type="domain" description="Multidrug resistance protein MdtA-like alpha-helical hairpin" evidence="6">
    <location>
        <begin position="181"/>
        <end position="237"/>
    </location>
</feature>
<comment type="subcellular location">
    <subcellularLocation>
        <location evidence="1">Membrane</location>
        <topology evidence="1">Single-pass membrane protein</topology>
    </subcellularLocation>
</comment>
<feature type="transmembrane region" description="Helical" evidence="5">
    <location>
        <begin position="26"/>
        <end position="45"/>
    </location>
</feature>
<dbReference type="Pfam" id="PF25876">
    <property type="entry name" value="HH_MFP_RND"/>
    <property type="match status" value="1"/>
</dbReference>
<sequence>MPNNIELRSEEVQEILSFVPNWMIRWGNTLIFILFIGLLLMSWFIKYPDTIQAEVIITTTLPPEKVYAASGGQLEAILVKNNDFVTKGTFLGIIENTSNYEDVLLLKQIVDTLKIDYKDFYFPIEQIPILFLGDLESEYALFEQSYTEYILNKDLDPFSNESSTNKLSIQEAKTRLNILVSQQALNKSELNLKQKDFERFKLLFEKGAISAQELDQKQLEYLQAQRSFQNIEASISQLRETIYASRNSLKNTEFKKTRDESSLLKKTIQSYNQLKKSIKNWELHYALKSSISGQVSLLNFNNENQTVNAGDLVFTIIPQGYQNYIGKIKAPAQNSGKIKPGQDVKIRLANYPYTEFGVLEGNIKNISMVTDVDGNYLIDVSLPKKLITTYNIEIDFKQEMIGSVEIITEDLRLIERFFYQFKSIFTR</sequence>
<dbReference type="OrthoDB" id="7057889at2"/>
<dbReference type="InterPro" id="IPR050739">
    <property type="entry name" value="MFP"/>
</dbReference>
<comment type="caution">
    <text evidence="7">The sequence shown here is derived from an EMBL/GenBank/DDBJ whole genome shotgun (WGS) entry which is preliminary data.</text>
</comment>
<dbReference type="GO" id="GO:0016020">
    <property type="term" value="C:membrane"/>
    <property type="evidence" value="ECO:0007669"/>
    <property type="project" value="UniProtKB-SubCell"/>
</dbReference>
<proteinExistence type="predicted"/>
<dbReference type="RefSeq" id="WP_055392523.1">
    <property type="nucleotide sequence ID" value="NZ_LCTZ01000002.1"/>
</dbReference>
<evidence type="ECO:0000256" key="1">
    <source>
        <dbReference type="ARBA" id="ARBA00004167"/>
    </source>
</evidence>
<keyword evidence="8" id="KW-1185">Reference proteome</keyword>
<accession>A0A0Q1CE22</accession>
<evidence type="ECO:0000313" key="7">
    <source>
        <dbReference type="EMBL" id="KQC28975.1"/>
    </source>
</evidence>
<dbReference type="PANTHER" id="PTHR30386">
    <property type="entry name" value="MEMBRANE FUSION SUBUNIT OF EMRAB-TOLC MULTIDRUG EFFLUX PUMP"/>
    <property type="match status" value="1"/>
</dbReference>
<keyword evidence="4 5" id="KW-0472">Membrane</keyword>
<dbReference type="Proteomes" id="UP000050827">
    <property type="component" value="Unassembled WGS sequence"/>
</dbReference>
<evidence type="ECO:0000256" key="2">
    <source>
        <dbReference type="ARBA" id="ARBA00022692"/>
    </source>
</evidence>
<dbReference type="AlphaFoldDB" id="A0A0Q1CE22"/>
<dbReference type="Gene3D" id="1.10.287.470">
    <property type="entry name" value="Helix hairpin bin"/>
    <property type="match status" value="1"/>
</dbReference>
<keyword evidence="2 5" id="KW-0812">Transmembrane</keyword>
<evidence type="ECO:0000256" key="4">
    <source>
        <dbReference type="ARBA" id="ARBA00023136"/>
    </source>
</evidence>